<evidence type="ECO:0008006" key="2">
    <source>
        <dbReference type="Google" id="ProtNLM"/>
    </source>
</evidence>
<dbReference type="SUPFAM" id="SSF51735">
    <property type="entry name" value="NAD(P)-binding Rossmann-fold domains"/>
    <property type="match status" value="1"/>
</dbReference>
<feature type="non-terminal residue" evidence="1">
    <location>
        <position position="1"/>
    </location>
</feature>
<dbReference type="AlphaFoldDB" id="A0A699XEM9"/>
<organism evidence="1">
    <name type="scientific">Tanacetum cinerariifolium</name>
    <name type="common">Dalmatian daisy</name>
    <name type="synonym">Chrysanthemum cinerariifolium</name>
    <dbReference type="NCBI Taxonomy" id="118510"/>
    <lineage>
        <taxon>Eukaryota</taxon>
        <taxon>Viridiplantae</taxon>
        <taxon>Streptophyta</taxon>
        <taxon>Embryophyta</taxon>
        <taxon>Tracheophyta</taxon>
        <taxon>Spermatophyta</taxon>
        <taxon>Magnoliopsida</taxon>
        <taxon>eudicotyledons</taxon>
        <taxon>Gunneridae</taxon>
        <taxon>Pentapetalae</taxon>
        <taxon>asterids</taxon>
        <taxon>campanulids</taxon>
        <taxon>Asterales</taxon>
        <taxon>Asteraceae</taxon>
        <taxon>Asteroideae</taxon>
        <taxon>Anthemideae</taxon>
        <taxon>Anthemidinae</taxon>
        <taxon>Tanacetum</taxon>
    </lineage>
</organism>
<name>A0A699XEM9_TANCI</name>
<comment type="caution">
    <text evidence="1">The sequence shown here is derived from an EMBL/GenBank/DDBJ whole genome shotgun (WGS) entry which is preliminary data.</text>
</comment>
<reference evidence="1" key="1">
    <citation type="journal article" date="2019" name="Sci. Rep.">
        <title>Draft genome of Tanacetum cinerariifolium, the natural source of mosquito coil.</title>
        <authorList>
            <person name="Yamashiro T."/>
            <person name="Shiraishi A."/>
            <person name="Satake H."/>
            <person name="Nakayama K."/>
        </authorList>
    </citation>
    <scope>NUCLEOTIDE SEQUENCE</scope>
</reference>
<feature type="non-terminal residue" evidence="1">
    <location>
        <position position="65"/>
    </location>
</feature>
<dbReference type="InterPro" id="IPR036291">
    <property type="entry name" value="NAD(P)-bd_dom_sf"/>
</dbReference>
<evidence type="ECO:0000313" key="1">
    <source>
        <dbReference type="EMBL" id="GFD56860.1"/>
    </source>
</evidence>
<dbReference type="EMBL" id="BKCJ011834185">
    <property type="protein sequence ID" value="GFD56860.1"/>
    <property type="molecule type" value="Genomic_DNA"/>
</dbReference>
<gene>
    <name evidence="1" type="ORF">Tci_928829</name>
</gene>
<accession>A0A699XEM9</accession>
<sequence length="65" mass="6891">IGIVGIGKIARDQHIPVLDASPDFDLFTAASHNSKLDRGTTYGSIEEMIAAEPSLEAIALCQPPQ</sequence>
<protein>
    <recommendedName>
        <fullName evidence="2">Gfo/Idh/MocA family oxidoreductase</fullName>
    </recommendedName>
</protein>
<dbReference type="Gene3D" id="3.40.50.720">
    <property type="entry name" value="NAD(P)-binding Rossmann-like Domain"/>
    <property type="match status" value="1"/>
</dbReference>
<proteinExistence type="predicted"/>